<feature type="region of interest" description="Disordered" evidence="1">
    <location>
        <begin position="1"/>
        <end position="24"/>
    </location>
</feature>
<organism evidence="3 4">
    <name type="scientific">Enterococcus durans</name>
    <dbReference type="NCBI Taxonomy" id="53345"/>
    <lineage>
        <taxon>Bacteria</taxon>
        <taxon>Bacillati</taxon>
        <taxon>Bacillota</taxon>
        <taxon>Bacilli</taxon>
        <taxon>Lactobacillales</taxon>
        <taxon>Enterococcaceae</taxon>
        <taxon>Enterococcus</taxon>
    </lineage>
</organism>
<dbReference type="RefSeq" id="WP_115235337.1">
    <property type="nucleotide sequence ID" value="NZ_UGIF01000002.1"/>
</dbReference>
<accession>A0A377KKA4</accession>
<evidence type="ECO:0000313" key="3">
    <source>
        <dbReference type="EMBL" id="STP29609.1"/>
    </source>
</evidence>
<evidence type="ECO:0000256" key="1">
    <source>
        <dbReference type="SAM" id="MobiDB-lite"/>
    </source>
</evidence>
<reference evidence="3 4" key="1">
    <citation type="submission" date="2018-06" db="EMBL/GenBank/DDBJ databases">
        <authorList>
            <consortium name="Pathogen Informatics"/>
            <person name="Doyle S."/>
        </authorList>
    </citation>
    <scope>NUCLEOTIDE SEQUENCE [LARGE SCALE GENOMIC DNA]</scope>
    <source>
        <strain evidence="3 4">NCTC8129</strain>
    </source>
</reference>
<keyword evidence="2" id="KW-0812">Transmembrane</keyword>
<evidence type="ECO:0000313" key="4">
    <source>
        <dbReference type="Proteomes" id="UP000254070"/>
    </source>
</evidence>
<evidence type="ECO:0000256" key="2">
    <source>
        <dbReference type="SAM" id="Phobius"/>
    </source>
</evidence>
<keyword evidence="2" id="KW-0472">Membrane</keyword>
<sequence>MSEQNNIGNQNIYQSPEVSNFSGTDVEPTNGSLAVFLVAVLTVFTAYWVTNVKPCKCYGNIA</sequence>
<dbReference type="AlphaFoldDB" id="A0A377KKA4"/>
<feature type="transmembrane region" description="Helical" evidence="2">
    <location>
        <begin position="31"/>
        <end position="49"/>
    </location>
</feature>
<name>A0A377KKA4_9ENTE</name>
<protein>
    <submittedName>
        <fullName evidence="3">Uncharacterized protein</fullName>
    </submittedName>
</protein>
<gene>
    <name evidence="3" type="ORF">NCTC8129_01815</name>
</gene>
<proteinExistence type="predicted"/>
<dbReference type="EMBL" id="UGIF01000002">
    <property type="protein sequence ID" value="STP29609.1"/>
    <property type="molecule type" value="Genomic_DNA"/>
</dbReference>
<keyword evidence="2" id="KW-1133">Transmembrane helix</keyword>
<dbReference type="Proteomes" id="UP000254070">
    <property type="component" value="Unassembled WGS sequence"/>
</dbReference>